<organism evidence="1 2">
    <name type="scientific">Stylosanthes scabra</name>
    <dbReference type="NCBI Taxonomy" id="79078"/>
    <lineage>
        <taxon>Eukaryota</taxon>
        <taxon>Viridiplantae</taxon>
        <taxon>Streptophyta</taxon>
        <taxon>Embryophyta</taxon>
        <taxon>Tracheophyta</taxon>
        <taxon>Spermatophyta</taxon>
        <taxon>Magnoliopsida</taxon>
        <taxon>eudicotyledons</taxon>
        <taxon>Gunneridae</taxon>
        <taxon>Pentapetalae</taxon>
        <taxon>rosids</taxon>
        <taxon>fabids</taxon>
        <taxon>Fabales</taxon>
        <taxon>Fabaceae</taxon>
        <taxon>Papilionoideae</taxon>
        <taxon>50 kb inversion clade</taxon>
        <taxon>dalbergioids sensu lato</taxon>
        <taxon>Dalbergieae</taxon>
        <taxon>Pterocarpus clade</taxon>
        <taxon>Stylosanthes</taxon>
    </lineage>
</organism>
<reference evidence="1 2" key="1">
    <citation type="journal article" date="2023" name="Plants (Basel)">
        <title>Bridging the Gap: Combining Genomics and Transcriptomics Approaches to Understand Stylosanthes scabra, an Orphan Legume from the Brazilian Caatinga.</title>
        <authorList>
            <person name="Ferreira-Neto J.R.C."/>
            <person name="da Silva M.D."/>
            <person name="Binneck E."/>
            <person name="de Melo N.F."/>
            <person name="da Silva R.H."/>
            <person name="de Melo A.L.T.M."/>
            <person name="Pandolfi V."/>
            <person name="Bustamante F.O."/>
            <person name="Brasileiro-Vidal A.C."/>
            <person name="Benko-Iseppon A.M."/>
        </authorList>
    </citation>
    <scope>NUCLEOTIDE SEQUENCE [LARGE SCALE GENOMIC DNA]</scope>
    <source>
        <tissue evidence="1">Leaves</tissue>
    </source>
</reference>
<dbReference type="EMBL" id="JASCZI010122234">
    <property type="protein sequence ID" value="MED6163969.1"/>
    <property type="molecule type" value="Genomic_DNA"/>
</dbReference>
<protein>
    <submittedName>
        <fullName evidence="1">Uncharacterized protein</fullName>
    </submittedName>
</protein>
<keyword evidence="2" id="KW-1185">Reference proteome</keyword>
<proteinExistence type="predicted"/>
<comment type="caution">
    <text evidence="1">The sequence shown here is derived from an EMBL/GenBank/DDBJ whole genome shotgun (WGS) entry which is preliminary data.</text>
</comment>
<sequence>MFTRGSEEEAKKYKTGHHAVARSYCSTSRVPGSVSGCILPTPARPHSPIARPRGCEVNAAFLLYRVTARYRMAESKLMLKMEFQVSGPGPKPLQGPIRPI</sequence>
<gene>
    <name evidence="1" type="ORF">PIB30_085113</name>
</gene>
<evidence type="ECO:0000313" key="2">
    <source>
        <dbReference type="Proteomes" id="UP001341840"/>
    </source>
</evidence>
<accession>A0ABU6US65</accession>
<dbReference type="Proteomes" id="UP001341840">
    <property type="component" value="Unassembled WGS sequence"/>
</dbReference>
<name>A0ABU6US65_9FABA</name>
<evidence type="ECO:0000313" key="1">
    <source>
        <dbReference type="EMBL" id="MED6163969.1"/>
    </source>
</evidence>